<organism evidence="4 5">
    <name type="scientific">Cryptotermes secundus</name>
    <dbReference type="NCBI Taxonomy" id="105785"/>
    <lineage>
        <taxon>Eukaryota</taxon>
        <taxon>Metazoa</taxon>
        <taxon>Ecdysozoa</taxon>
        <taxon>Arthropoda</taxon>
        <taxon>Hexapoda</taxon>
        <taxon>Insecta</taxon>
        <taxon>Pterygota</taxon>
        <taxon>Neoptera</taxon>
        <taxon>Polyneoptera</taxon>
        <taxon>Dictyoptera</taxon>
        <taxon>Blattodea</taxon>
        <taxon>Blattoidea</taxon>
        <taxon>Termitoidae</taxon>
        <taxon>Kalotermitidae</taxon>
        <taxon>Cryptotermitinae</taxon>
        <taxon>Cryptotermes</taxon>
    </lineage>
</organism>
<evidence type="ECO:0000256" key="1">
    <source>
        <dbReference type="ARBA" id="ARBA00023157"/>
    </source>
</evidence>
<comment type="caution">
    <text evidence="4">The sequence shown here is derived from an EMBL/GenBank/DDBJ whole genome shotgun (WGS) entry which is preliminary data.</text>
</comment>
<dbReference type="STRING" id="105785.A0A2J7QHA3"/>
<protein>
    <recommendedName>
        <fullName evidence="3">Ig-like domain-containing protein</fullName>
    </recommendedName>
</protein>
<sequence>MDFDASGFYSCEVSTQTPIYTKPHPSSEIAVPAKQETQRDPPHVLTSKPVYQVGETLEANCTSSPARPIAHITWLVNGEPVSTVHNSLQVFTRALRSVSYM</sequence>
<dbReference type="InterPro" id="IPR036179">
    <property type="entry name" value="Ig-like_dom_sf"/>
</dbReference>
<dbReference type="Proteomes" id="UP000235965">
    <property type="component" value="Unassembled WGS sequence"/>
</dbReference>
<proteinExistence type="predicted"/>
<dbReference type="Gene3D" id="2.60.40.10">
    <property type="entry name" value="Immunoglobulins"/>
    <property type="match status" value="1"/>
</dbReference>
<dbReference type="OrthoDB" id="8915289at2759"/>
<dbReference type="InterPro" id="IPR013162">
    <property type="entry name" value="CD80_C2-set"/>
</dbReference>
<keyword evidence="1" id="KW-1015">Disulfide bond</keyword>
<accession>A0A2J7QHA3</accession>
<dbReference type="InterPro" id="IPR013783">
    <property type="entry name" value="Ig-like_fold"/>
</dbReference>
<feature type="domain" description="Ig-like" evidence="3">
    <location>
        <begin position="42"/>
        <end position="101"/>
    </location>
</feature>
<dbReference type="AlphaFoldDB" id="A0A2J7QHA3"/>
<dbReference type="PANTHER" id="PTHR21261:SF3">
    <property type="entry name" value="BEATEN PATH VII"/>
    <property type="match status" value="1"/>
</dbReference>
<gene>
    <name evidence="4" type="ORF">B7P43_G17779</name>
</gene>
<dbReference type="Pfam" id="PF08205">
    <property type="entry name" value="C2-set_2"/>
    <property type="match status" value="1"/>
</dbReference>
<reference evidence="4 5" key="1">
    <citation type="submission" date="2017-12" db="EMBL/GenBank/DDBJ databases">
        <title>Hemimetabolous genomes reveal molecular basis of termite eusociality.</title>
        <authorList>
            <person name="Harrison M.C."/>
            <person name="Jongepier E."/>
            <person name="Robertson H.M."/>
            <person name="Arning N."/>
            <person name="Bitard-Feildel T."/>
            <person name="Chao H."/>
            <person name="Childers C.P."/>
            <person name="Dinh H."/>
            <person name="Doddapaneni H."/>
            <person name="Dugan S."/>
            <person name="Gowin J."/>
            <person name="Greiner C."/>
            <person name="Han Y."/>
            <person name="Hu H."/>
            <person name="Hughes D.S.T."/>
            <person name="Huylmans A.-K."/>
            <person name="Kemena C."/>
            <person name="Kremer L.P.M."/>
            <person name="Lee S.L."/>
            <person name="Lopez-Ezquerra A."/>
            <person name="Mallet L."/>
            <person name="Monroy-Kuhn J.M."/>
            <person name="Moser A."/>
            <person name="Murali S.C."/>
            <person name="Muzny D.M."/>
            <person name="Otani S."/>
            <person name="Piulachs M.-D."/>
            <person name="Poelchau M."/>
            <person name="Qu J."/>
            <person name="Schaub F."/>
            <person name="Wada-Katsumata A."/>
            <person name="Worley K.C."/>
            <person name="Xie Q."/>
            <person name="Ylla G."/>
            <person name="Poulsen M."/>
            <person name="Gibbs R.A."/>
            <person name="Schal C."/>
            <person name="Richards S."/>
            <person name="Belles X."/>
            <person name="Korb J."/>
            <person name="Bornberg-Bauer E."/>
        </authorList>
    </citation>
    <scope>NUCLEOTIDE SEQUENCE [LARGE SCALE GENOMIC DNA]</scope>
    <source>
        <tissue evidence="4">Whole body</tissue>
    </source>
</reference>
<dbReference type="PROSITE" id="PS50835">
    <property type="entry name" value="IG_LIKE"/>
    <property type="match status" value="1"/>
</dbReference>
<dbReference type="PANTHER" id="PTHR21261">
    <property type="entry name" value="BEAT PROTEIN"/>
    <property type="match status" value="1"/>
</dbReference>
<feature type="region of interest" description="Disordered" evidence="2">
    <location>
        <begin position="17"/>
        <end position="45"/>
    </location>
</feature>
<dbReference type="EMBL" id="NEVH01014008">
    <property type="protein sequence ID" value="PNF27933.1"/>
    <property type="molecule type" value="Genomic_DNA"/>
</dbReference>
<keyword evidence="5" id="KW-1185">Reference proteome</keyword>
<dbReference type="InParanoid" id="A0A2J7QHA3"/>
<name>A0A2J7QHA3_9NEOP</name>
<evidence type="ECO:0000259" key="3">
    <source>
        <dbReference type="PROSITE" id="PS50835"/>
    </source>
</evidence>
<evidence type="ECO:0000256" key="2">
    <source>
        <dbReference type="SAM" id="MobiDB-lite"/>
    </source>
</evidence>
<evidence type="ECO:0000313" key="4">
    <source>
        <dbReference type="EMBL" id="PNF27933.1"/>
    </source>
</evidence>
<dbReference type="InterPro" id="IPR007110">
    <property type="entry name" value="Ig-like_dom"/>
</dbReference>
<dbReference type="SUPFAM" id="SSF48726">
    <property type="entry name" value="Immunoglobulin"/>
    <property type="match status" value="1"/>
</dbReference>
<evidence type="ECO:0000313" key="5">
    <source>
        <dbReference type="Proteomes" id="UP000235965"/>
    </source>
</evidence>